<feature type="compositionally biased region" description="Low complexity" evidence="1">
    <location>
        <begin position="117"/>
        <end position="130"/>
    </location>
</feature>
<sequence length="2098" mass="227151">APAAATSGPTQSAEPAEEPAPDVLEHSAAAAALASTSEEATQEEPAQEKAQTSEDKPSSNKRIQRVTQTWQGDDASQVSVSELDFVEVRLDTQTEHGWIHGQKLSSSSTLDGGGRSNNDNNNHNNNHNNNSRVTVFSQTAAMRAFERQGSWQLGLELFERMCAQAGGSYEERLGLDKVAIWTPSLRRAPKERGTQEEPEGLKTQEEPKGHQKERAAAVKRADESSLSDSIGVHTEATGVEPAFWRPSLFRRSQTGQIGSMEKEVSTSLPVSTGPSEITGSIVDHSGTSSCTDRLLVDVHQPTRMPSTNRAPNDRRTQEEPKGLKTQEEPKGQQKQAVAAMGADDSCFMQQKGKPTQPRVPLPASASAKAAASAAVALPPSSSAASSYHLVPGPMASWGQQPVDRPPSSSASSSMPPPESARARVAAGAALSSSSSASSSCSAGPRQHLVPFPRPPSMPPPASARARAAAGAALPLPSSSSSASSSSATMPLQHRGLFPRPPRVPPPASLLAKAKAGAALVLPPSSPGAIQSAYRLEGATTLVPFPKPPRVPPPPGAFLSAHRLEDSPGEENIDIGLVLRELGETEDEERDLWRDLLRRYRERGAVAGPLGPLGLNAQALIAVVGPPAPPAPPSAIPPTNAGPLGPNAQALIAVVGPPAPPAPPVAIPPTNFDGDEIDDGDGDDGDEIGDDDGDDDGDEIGDGIDRRVAAVPHVYVGYTTAGELFNYGSEDEAAALPHGFDRRRYNYGSDEQVPGAEFRSGEGSDEEEHDTKRQKVTGRKLMTRQAAASDAVPADDAPAATDPGSETAPAADAALDDAASGDGAIGEGGEDAAAGEDPESSGGWHDEDLAMFLQAPSKIFMQAPEGFRNVPLRPESFLQVPLRPETVDPFFVQPAVQIAADQYAVQSAALLPGSPKQKQEYMNTGVDSLASFCIKLDVLVPPTRPTCVASLFSALLPLDATCMAEIPLGELVDVHDNTVAALSLVCNPLPIGSTLQHVYVYVDGTGQAGIVGGEGVEGPAKSAWAFAVLEEHAMGYMNLDQSLRYETCYKFKGFAAGHVVTDPLNPHWIGATNHLAGQAEASAQVWAIQWCLGMQYPKHVVLHLCFDCMHVGKCASGAGGWSDVSDMPRLLRACGQLLQQVCSVIWEHVFSHRGQPWNELVDVAANNVCLQDREWGVQSPLIASVYQCKGVASMEWLWFVFAAHHKVPDLPQVMRNGNLQVTYHHINCNFDNNPMWQIERKAKHKAVVAAKNRKSQRAEICLKFGSATVFTLGPAVALDTCNKTTSYATARSSHLQGLMEQQQYDLVGIQESRTRAAGTWTSGAFLVIASASNKGHGGCELWINVNKAYAKEGSKDVSWKATDFVVIHDDPQRLLVGVTTQLLQFDILVAHAPYAIGNVNEASRVSWWHDTRRIILSRKKCRPLVVLIDANATVGTETSALIGSCDAESPNGGTASFTQFLHEFALCLPATFDECQSGPSWTFTHSNEKSKERIDFVCLPEFWLPGVREAFVDSHVDLAIRREDKVQAFMQEVHDRRSEFELGWTVDSHRHCAAYHELLAELAAKHFPKPTTYPSKTYITDQTWDMIVYKRTIRNAVRKQTRHIRRPWLSAAFDLWKGTASKFCVGDENLACFTSSFVQIRHLSLTLKSLHGKVQSMLSNDRKEHLEKIANTLDGSFAGSMKEVSERWQQHFAKIEVGEVVDLHALRSVCVKEYNQFVTTLPPPVFANLPTLTEVEHAIHKEVCYTTCTKAKVFTMTGNSRAILFQDAMAKFIRTPVRSRLYEVYEQYSLPLQLGGKKKLACDFACHLLREHQNLAANLHECAGAVFVDITSAFYSVIKQLCHDIKGDFSDEQVAKVLLATGLPPSCMEELTSILRSKQSVLTQAGVDKHLEAVVGAFNHYTWFSTQNVSTVVAAARGSRPGDTFGDVLFNFIAAWMLKEINVSLTAVDINVVIEWSGERNCVPAEPEHFLPPLELNQVAWVDDIVFLLRGRDPTSVIAKATVCTEIVVDTFAKYGFAVNLKPGKTECLLMFRGKEAAAARHQALNVQQAKIPFNSGTQGKQLLNVVLEYVYLGSTIDYKGSMTRELRKRSSMAMNGGI</sequence>
<feature type="compositionally biased region" description="Basic and acidic residues" evidence="1">
    <location>
        <begin position="188"/>
        <end position="223"/>
    </location>
</feature>
<feature type="compositionally biased region" description="Low complexity" evidence="1">
    <location>
        <begin position="26"/>
        <end position="39"/>
    </location>
</feature>
<protein>
    <recommendedName>
        <fullName evidence="4">Reverse transcriptase domain-containing protein</fullName>
    </recommendedName>
</protein>
<feature type="compositionally biased region" description="Polar residues" evidence="1">
    <location>
        <begin position="65"/>
        <end position="75"/>
    </location>
</feature>
<feature type="compositionally biased region" description="Pro residues" evidence="1">
    <location>
        <begin position="657"/>
        <end position="666"/>
    </location>
</feature>
<dbReference type="SUPFAM" id="SSF53098">
    <property type="entry name" value="Ribonuclease H-like"/>
    <property type="match status" value="1"/>
</dbReference>
<feature type="compositionally biased region" description="Low complexity" evidence="1">
    <location>
        <begin position="785"/>
        <end position="821"/>
    </location>
</feature>
<feature type="compositionally biased region" description="Low complexity" evidence="1">
    <location>
        <begin position="462"/>
        <end position="487"/>
    </location>
</feature>
<dbReference type="GO" id="GO:0003676">
    <property type="term" value="F:nucleic acid binding"/>
    <property type="evidence" value="ECO:0007669"/>
    <property type="project" value="InterPro"/>
</dbReference>
<dbReference type="InterPro" id="IPR036397">
    <property type="entry name" value="RNaseH_sf"/>
</dbReference>
<feature type="region of interest" description="Disordered" evidence="1">
    <location>
        <begin position="1"/>
        <end position="75"/>
    </location>
</feature>
<dbReference type="Gene3D" id="3.60.10.10">
    <property type="entry name" value="Endonuclease/exonuclease/phosphatase"/>
    <property type="match status" value="1"/>
</dbReference>
<feature type="compositionally biased region" description="Polar residues" evidence="1">
    <location>
        <begin position="265"/>
        <end position="278"/>
    </location>
</feature>
<name>A0A813L817_POLGL</name>
<evidence type="ECO:0008006" key="4">
    <source>
        <dbReference type="Google" id="ProtNLM"/>
    </source>
</evidence>
<feature type="region of interest" description="Disordered" evidence="1">
    <location>
        <begin position="745"/>
        <end position="844"/>
    </location>
</feature>
<feature type="region of interest" description="Disordered" evidence="1">
    <location>
        <begin position="395"/>
        <end position="494"/>
    </location>
</feature>
<dbReference type="Gene3D" id="3.30.420.10">
    <property type="entry name" value="Ribonuclease H-like superfamily/Ribonuclease H"/>
    <property type="match status" value="1"/>
</dbReference>
<evidence type="ECO:0000313" key="2">
    <source>
        <dbReference type="EMBL" id="CAE8717594.1"/>
    </source>
</evidence>
<feature type="region of interest" description="Disordered" evidence="1">
    <location>
        <begin position="99"/>
        <end position="131"/>
    </location>
</feature>
<organism evidence="2 3">
    <name type="scientific">Polarella glacialis</name>
    <name type="common">Dinoflagellate</name>
    <dbReference type="NCBI Taxonomy" id="89957"/>
    <lineage>
        <taxon>Eukaryota</taxon>
        <taxon>Sar</taxon>
        <taxon>Alveolata</taxon>
        <taxon>Dinophyceae</taxon>
        <taxon>Suessiales</taxon>
        <taxon>Suessiaceae</taxon>
        <taxon>Polarella</taxon>
    </lineage>
</organism>
<feature type="compositionally biased region" description="Basic residues" evidence="1">
    <location>
        <begin position="771"/>
        <end position="781"/>
    </location>
</feature>
<dbReference type="SUPFAM" id="SSF56219">
    <property type="entry name" value="DNase I-like"/>
    <property type="match status" value="1"/>
</dbReference>
<feature type="region of interest" description="Disordered" evidence="1">
    <location>
        <begin position="187"/>
        <end position="228"/>
    </location>
</feature>
<feature type="compositionally biased region" description="Pro residues" evidence="1">
    <location>
        <begin position="451"/>
        <end position="461"/>
    </location>
</feature>
<feature type="region of interest" description="Disordered" evidence="1">
    <location>
        <begin position="256"/>
        <end position="288"/>
    </location>
</feature>
<dbReference type="Proteomes" id="UP000626109">
    <property type="component" value="Unassembled WGS sequence"/>
</dbReference>
<dbReference type="InterPro" id="IPR012337">
    <property type="entry name" value="RNaseH-like_sf"/>
</dbReference>
<feature type="region of interest" description="Disordered" evidence="1">
    <location>
        <begin position="300"/>
        <end position="340"/>
    </location>
</feature>
<evidence type="ECO:0000256" key="1">
    <source>
        <dbReference type="SAM" id="MobiDB-lite"/>
    </source>
</evidence>
<feature type="compositionally biased region" description="Low complexity" evidence="1">
    <location>
        <begin position="422"/>
        <end position="442"/>
    </location>
</feature>
<gene>
    <name evidence="2" type="ORF">PGLA2088_LOCUS39610</name>
</gene>
<feature type="non-terminal residue" evidence="2">
    <location>
        <position position="1"/>
    </location>
</feature>
<dbReference type="EMBL" id="CAJNNW010033184">
    <property type="protein sequence ID" value="CAE8717594.1"/>
    <property type="molecule type" value="Genomic_DNA"/>
</dbReference>
<feature type="compositionally biased region" description="Basic and acidic residues" evidence="1">
    <location>
        <begin position="311"/>
        <end position="331"/>
    </location>
</feature>
<feature type="compositionally biased region" description="Acidic residues" evidence="1">
    <location>
        <begin position="672"/>
        <end position="701"/>
    </location>
</feature>
<dbReference type="PANTHER" id="PTHR48148:SF2">
    <property type="entry name" value="PA14 DOMAIN-CONTAINING PROTEIN"/>
    <property type="match status" value="1"/>
</dbReference>
<feature type="region of interest" description="Disordered" evidence="1">
    <location>
        <begin position="657"/>
        <end position="701"/>
    </location>
</feature>
<evidence type="ECO:0000313" key="3">
    <source>
        <dbReference type="Proteomes" id="UP000626109"/>
    </source>
</evidence>
<dbReference type="InterPro" id="IPR036691">
    <property type="entry name" value="Endo/exonu/phosph_ase_sf"/>
</dbReference>
<accession>A0A813L817</accession>
<proteinExistence type="predicted"/>
<comment type="caution">
    <text evidence="2">The sequence shown here is derived from an EMBL/GenBank/DDBJ whole genome shotgun (WGS) entry which is preliminary data.</text>
</comment>
<reference evidence="2" key="1">
    <citation type="submission" date="2021-02" db="EMBL/GenBank/DDBJ databases">
        <authorList>
            <person name="Dougan E. K."/>
            <person name="Rhodes N."/>
            <person name="Thang M."/>
            <person name="Chan C."/>
        </authorList>
    </citation>
    <scope>NUCLEOTIDE SEQUENCE</scope>
</reference>
<feature type="compositionally biased region" description="Acidic residues" evidence="1">
    <location>
        <begin position="827"/>
        <end position="838"/>
    </location>
</feature>
<dbReference type="PANTHER" id="PTHR48148">
    <property type="entry name" value="KERATINOCYTE PROLINE-RICH PROTEIN"/>
    <property type="match status" value="1"/>
</dbReference>